<organism evidence="2 3">
    <name type="scientific">Stylosanthes scabra</name>
    <dbReference type="NCBI Taxonomy" id="79078"/>
    <lineage>
        <taxon>Eukaryota</taxon>
        <taxon>Viridiplantae</taxon>
        <taxon>Streptophyta</taxon>
        <taxon>Embryophyta</taxon>
        <taxon>Tracheophyta</taxon>
        <taxon>Spermatophyta</taxon>
        <taxon>Magnoliopsida</taxon>
        <taxon>eudicotyledons</taxon>
        <taxon>Gunneridae</taxon>
        <taxon>Pentapetalae</taxon>
        <taxon>rosids</taxon>
        <taxon>fabids</taxon>
        <taxon>Fabales</taxon>
        <taxon>Fabaceae</taxon>
        <taxon>Papilionoideae</taxon>
        <taxon>50 kb inversion clade</taxon>
        <taxon>dalbergioids sensu lato</taxon>
        <taxon>Dalbergieae</taxon>
        <taxon>Pterocarpus clade</taxon>
        <taxon>Stylosanthes</taxon>
    </lineage>
</organism>
<feature type="region of interest" description="Disordered" evidence="1">
    <location>
        <begin position="252"/>
        <end position="326"/>
    </location>
</feature>
<dbReference type="EMBL" id="JASCZI010154726">
    <property type="protein sequence ID" value="MED6178134.1"/>
    <property type="molecule type" value="Genomic_DNA"/>
</dbReference>
<sequence>SFEWELINEWVDITVGKWKFAVFVKEFGGEVYSRESHPNAAELAYMAADGDESKSLSMVEGTQMGAPNLPLATDGGGDSFSNNVNVIIDPIIEELSKEISAPIDDDGGGVGVTKQREVEAGRQNHEKLEHEGVNWARELCLDPINNVDLENDMGNIQTMDKVMEVGGFVNGFGKYYDPSITLSDLGSFPFPPGFGPCTSSNHIHASARVQSEKLRSHKQSEGSCLYEKRIGHAAHEGNLNMGLKKKRGSKTLIENSKKSKSGVCEASTRSSDDDVPLTSLVCPKNLKKGRAETPSKKQKAVKQGPNLKGRNLSTRILRLGSKTKLR</sequence>
<reference evidence="2 3" key="1">
    <citation type="journal article" date="2023" name="Plants (Basel)">
        <title>Bridging the Gap: Combining Genomics and Transcriptomics Approaches to Understand Stylosanthes scabra, an Orphan Legume from the Brazilian Caatinga.</title>
        <authorList>
            <person name="Ferreira-Neto J.R.C."/>
            <person name="da Silva M.D."/>
            <person name="Binneck E."/>
            <person name="de Melo N.F."/>
            <person name="da Silva R.H."/>
            <person name="de Melo A.L.T.M."/>
            <person name="Pandolfi V."/>
            <person name="Bustamante F.O."/>
            <person name="Brasileiro-Vidal A.C."/>
            <person name="Benko-Iseppon A.M."/>
        </authorList>
    </citation>
    <scope>NUCLEOTIDE SEQUENCE [LARGE SCALE GENOMIC DNA]</scope>
    <source>
        <tissue evidence="2">Leaves</tissue>
    </source>
</reference>
<evidence type="ECO:0000313" key="2">
    <source>
        <dbReference type="EMBL" id="MED6178134.1"/>
    </source>
</evidence>
<name>A0ABU6VY69_9FABA</name>
<keyword evidence="3" id="KW-1185">Reference proteome</keyword>
<gene>
    <name evidence="2" type="ORF">PIB30_104781</name>
</gene>
<proteinExistence type="predicted"/>
<dbReference type="Proteomes" id="UP001341840">
    <property type="component" value="Unassembled WGS sequence"/>
</dbReference>
<accession>A0ABU6VY69</accession>
<protein>
    <submittedName>
        <fullName evidence="2">Uncharacterized protein</fullName>
    </submittedName>
</protein>
<evidence type="ECO:0000313" key="3">
    <source>
        <dbReference type="Proteomes" id="UP001341840"/>
    </source>
</evidence>
<comment type="caution">
    <text evidence="2">The sequence shown here is derived from an EMBL/GenBank/DDBJ whole genome shotgun (WGS) entry which is preliminary data.</text>
</comment>
<feature type="non-terminal residue" evidence="2">
    <location>
        <position position="1"/>
    </location>
</feature>
<evidence type="ECO:0000256" key="1">
    <source>
        <dbReference type="SAM" id="MobiDB-lite"/>
    </source>
</evidence>